<keyword evidence="2" id="KW-0378">Hydrolase</keyword>
<dbReference type="GO" id="GO:0009691">
    <property type="term" value="P:cytokinin biosynthetic process"/>
    <property type="evidence" value="ECO:0007669"/>
    <property type="project" value="UniProtKB-UniRule"/>
</dbReference>
<dbReference type="InterPro" id="IPR005269">
    <property type="entry name" value="LOG"/>
</dbReference>
<dbReference type="Gene3D" id="3.40.50.450">
    <property type="match status" value="1"/>
</dbReference>
<reference evidence="3 4" key="1">
    <citation type="submission" date="2019-01" db="EMBL/GenBank/DDBJ databases">
        <title>Senegalimassilia sp. nov. KGMB04484 isolated human feces.</title>
        <authorList>
            <person name="Han K.-I."/>
            <person name="Kim J.-S."/>
            <person name="Lee K.C."/>
            <person name="Suh M.K."/>
            <person name="Eom M.K."/>
            <person name="Lee J.H."/>
            <person name="Park S.-H."/>
            <person name="Kang S.W."/>
            <person name="Park J.-E."/>
            <person name="Oh B.S."/>
            <person name="Yu S.Y."/>
            <person name="Choi S.-H."/>
            <person name="Lee D.H."/>
            <person name="Yoon H."/>
            <person name="Kim B.-Y."/>
            <person name="Lee J.H."/>
            <person name="Lee J.-S."/>
        </authorList>
    </citation>
    <scope>NUCLEOTIDE SEQUENCE [LARGE SCALE GENOMIC DNA]</scope>
    <source>
        <strain evidence="3 4">KGMB04484</strain>
    </source>
</reference>
<sequence>MRVCVFGSSSLNLDAVYVDAAFELGRTLAKHGHGMVFGGYDVGLMGAVAHGVAAEGGNVIGVVTEGLNQKGRDIFPCEELICESDLATRKTRMIELADAFVTMPGGLGTFDEFFVVVSQVKAGELDAKSAILNVGGYFDPMVEMLDRACETGLNSTDWRRDCEVFNAPEPLVEWLEG</sequence>
<organism evidence="3 4">
    <name type="scientific">Senegalimassilia faecalis</name>
    <dbReference type="NCBI Taxonomy" id="2509433"/>
    <lineage>
        <taxon>Bacteria</taxon>
        <taxon>Bacillati</taxon>
        <taxon>Actinomycetota</taxon>
        <taxon>Coriobacteriia</taxon>
        <taxon>Coriobacteriales</taxon>
        <taxon>Coriobacteriaceae</taxon>
        <taxon>Senegalimassilia</taxon>
    </lineage>
</organism>
<protein>
    <recommendedName>
        <fullName evidence="2">Cytokinin riboside 5'-monophosphate phosphoribohydrolase</fullName>
        <ecNumber evidence="2">3.2.2.n1</ecNumber>
    </recommendedName>
</protein>
<dbReference type="RefSeq" id="WP_129423442.1">
    <property type="nucleotide sequence ID" value="NZ_SDPW01000001.1"/>
</dbReference>
<evidence type="ECO:0000256" key="1">
    <source>
        <dbReference type="ARBA" id="ARBA00006763"/>
    </source>
</evidence>
<evidence type="ECO:0000256" key="2">
    <source>
        <dbReference type="RuleBase" id="RU363015"/>
    </source>
</evidence>
<comment type="catalytic activity">
    <reaction evidence="2">
        <text>9-ribosyl-trans-zeatin 5'-phosphate + H2O = trans-zeatin + D-ribose 5-phosphate</text>
        <dbReference type="Rhea" id="RHEA:48564"/>
        <dbReference type="ChEBI" id="CHEBI:15377"/>
        <dbReference type="ChEBI" id="CHEBI:16522"/>
        <dbReference type="ChEBI" id="CHEBI:78346"/>
        <dbReference type="ChEBI" id="CHEBI:87947"/>
        <dbReference type="EC" id="3.2.2.n1"/>
    </reaction>
</comment>
<dbReference type="InterPro" id="IPR031100">
    <property type="entry name" value="LOG_fam"/>
</dbReference>
<comment type="similarity">
    <text evidence="1 2">Belongs to the LOG family.</text>
</comment>
<dbReference type="GO" id="GO:0102682">
    <property type="term" value="F:cytokinin riboside 5'-monophosphate phosphoribohydrolase activity"/>
    <property type="evidence" value="ECO:0007669"/>
    <property type="project" value="RHEA"/>
</dbReference>
<dbReference type="AlphaFoldDB" id="A0A4Q2K1B3"/>
<keyword evidence="2" id="KW-0203">Cytokinin biosynthesis</keyword>
<proteinExistence type="inferred from homology"/>
<dbReference type="OrthoDB" id="9801098at2"/>
<dbReference type="Proteomes" id="UP000293345">
    <property type="component" value="Unassembled WGS sequence"/>
</dbReference>
<evidence type="ECO:0000313" key="3">
    <source>
        <dbReference type="EMBL" id="RXZ53751.1"/>
    </source>
</evidence>
<dbReference type="PANTHER" id="PTHR31223:SF70">
    <property type="entry name" value="LOG FAMILY PROTEIN YJL055W"/>
    <property type="match status" value="1"/>
</dbReference>
<evidence type="ECO:0000313" key="4">
    <source>
        <dbReference type="Proteomes" id="UP000293345"/>
    </source>
</evidence>
<dbReference type="PANTHER" id="PTHR31223">
    <property type="entry name" value="LOG FAMILY PROTEIN YJL055W"/>
    <property type="match status" value="1"/>
</dbReference>
<dbReference type="NCBIfam" id="TIGR00730">
    <property type="entry name" value="Rossman fold protein, TIGR00730 family"/>
    <property type="match status" value="1"/>
</dbReference>
<dbReference type="GO" id="GO:0005829">
    <property type="term" value="C:cytosol"/>
    <property type="evidence" value="ECO:0007669"/>
    <property type="project" value="TreeGrafter"/>
</dbReference>
<dbReference type="EMBL" id="SDPW01000001">
    <property type="protein sequence ID" value="RXZ53751.1"/>
    <property type="molecule type" value="Genomic_DNA"/>
</dbReference>
<keyword evidence="4" id="KW-1185">Reference proteome</keyword>
<dbReference type="Pfam" id="PF03641">
    <property type="entry name" value="Lysine_decarbox"/>
    <property type="match status" value="1"/>
</dbReference>
<comment type="caution">
    <text evidence="3">The sequence shown here is derived from an EMBL/GenBank/DDBJ whole genome shotgun (WGS) entry which is preliminary data.</text>
</comment>
<dbReference type="SUPFAM" id="SSF102405">
    <property type="entry name" value="MCP/YpsA-like"/>
    <property type="match status" value="1"/>
</dbReference>
<comment type="catalytic activity">
    <reaction evidence="2">
        <text>N(6)-(dimethylallyl)adenosine 5'-phosphate + H2O = N(6)-dimethylallyladenine + D-ribose 5-phosphate</text>
        <dbReference type="Rhea" id="RHEA:48560"/>
        <dbReference type="ChEBI" id="CHEBI:15377"/>
        <dbReference type="ChEBI" id="CHEBI:17660"/>
        <dbReference type="ChEBI" id="CHEBI:57526"/>
        <dbReference type="ChEBI" id="CHEBI:78346"/>
        <dbReference type="EC" id="3.2.2.n1"/>
    </reaction>
</comment>
<accession>A0A4Q2K1B3</accession>
<gene>
    <name evidence="3" type="ORF">ET524_04030</name>
</gene>
<dbReference type="EC" id="3.2.2.n1" evidence="2"/>
<name>A0A4Q2K1B3_9ACTN</name>